<gene>
    <name evidence="2" type="ORF">FQA47_024689</name>
</gene>
<sequence length="175" mass="19245">MNMNFATWGHLMMSILPRYTSFNTFSSHPSMSPDPVARSPPDPAEEEPPSAPSPAGEAWMNSLSITEERLPPVSLASSNPAAHELPEAELQETLVSTNISDGSADQPASALRFSHLLMSAAGEEWMTGITAKLCVFLQGCRWKILSTFLFWDVGTLGRCCWRSFRRQDSCLPSKP</sequence>
<dbReference type="EMBL" id="WKFB01000148">
    <property type="protein sequence ID" value="KAF6733907.1"/>
    <property type="molecule type" value="Genomic_DNA"/>
</dbReference>
<proteinExistence type="predicted"/>
<dbReference type="AlphaFoldDB" id="A0A834FGY3"/>
<evidence type="ECO:0000313" key="2">
    <source>
        <dbReference type="EMBL" id="KAF6733907.1"/>
    </source>
</evidence>
<dbReference type="Proteomes" id="UP000646548">
    <property type="component" value="Unassembled WGS sequence"/>
</dbReference>
<organism evidence="2 3">
    <name type="scientific">Oryzias melastigma</name>
    <name type="common">Marine medaka</name>
    <dbReference type="NCBI Taxonomy" id="30732"/>
    <lineage>
        <taxon>Eukaryota</taxon>
        <taxon>Metazoa</taxon>
        <taxon>Chordata</taxon>
        <taxon>Craniata</taxon>
        <taxon>Vertebrata</taxon>
        <taxon>Euteleostomi</taxon>
        <taxon>Actinopterygii</taxon>
        <taxon>Neopterygii</taxon>
        <taxon>Teleostei</taxon>
        <taxon>Neoteleostei</taxon>
        <taxon>Acanthomorphata</taxon>
        <taxon>Ovalentaria</taxon>
        <taxon>Atherinomorphae</taxon>
        <taxon>Beloniformes</taxon>
        <taxon>Adrianichthyidae</taxon>
        <taxon>Oryziinae</taxon>
        <taxon>Oryzias</taxon>
    </lineage>
</organism>
<accession>A0A834FGY3</accession>
<name>A0A834FGY3_ORYME</name>
<comment type="caution">
    <text evidence="2">The sequence shown here is derived from an EMBL/GenBank/DDBJ whole genome shotgun (WGS) entry which is preliminary data.</text>
</comment>
<evidence type="ECO:0000313" key="3">
    <source>
        <dbReference type="Proteomes" id="UP000646548"/>
    </source>
</evidence>
<feature type="region of interest" description="Disordered" evidence="1">
    <location>
        <begin position="27"/>
        <end position="57"/>
    </location>
</feature>
<protein>
    <submittedName>
        <fullName evidence="2">Uncharacterized protein</fullName>
    </submittedName>
</protein>
<evidence type="ECO:0000256" key="1">
    <source>
        <dbReference type="SAM" id="MobiDB-lite"/>
    </source>
</evidence>
<reference evidence="2" key="1">
    <citation type="journal article" name="BMC Genomics">
        <title>Long-read sequencing and de novo genome assembly of marine medaka (Oryzias melastigma).</title>
        <authorList>
            <person name="Liang P."/>
            <person name="Saqib H.S.A."/>
            <person name="Ni X."/>
            <person name="Shen Y."/>
        </authorList>
    </citation>
    <scope>NUCLEOTIDE SEQUENCE</scope>
    <source>
        <strain evidence="2">Bigg-433</strain>
    </source>
</reference>